<evidence type="ECO:0000256" key="1">
    <source>
        <dbReference type="ARBA" id="ARBA00008511"/>
    </source>
</evidence>
<dbReference type="InterPro" id="IPR012981">
    <property type="entry name" value="PIH1_N"/>
</dbReference>
<dbReference type="Pfam" id="PF08190">
    <property type="entry name" value="PIH1"/>
    <property type="match status" value="1"/>
</dbReference>
<evidence type="ECO:0000259" key="2">
    <source>
        <dbReference type="Pfam" id="PF08190"/>
    </source>
</evidence>
<dbReference type="Proteomes" id="UP000186601">
    <property type="component" value="Unassembled WGS sequence"/>
</dbReference>
<protein>
    <recommendedName>
        <fullName evidence="2">PIH1 N-terminal domain-containing protein</fullName>
    </recommendedName>
</protein>
<evidence type="ECO:0000313" key="3">
    <source>
        <dbReference type="EMBL" id="PSR79841.1"/>
    </source>
</evidence>
<dbReference type="GO" id="GO:1990904">
    <property type="term" value="C:ribonucleoprotein complex"/>
    <property type="evidence" value="ECO:0007669"/>
    <property type="project" value="TreeGrafter"/>
</dbReference>
<dbReference type="GO" id="GO:0005737">
    <property type="term" value="C:cytoplasm"/>
    <property type="evidence" value="ECO:0007669"/>
    <property type="project" value="TreeGrafter"/>
</dbReference>
<reference evidence="3 4" key="1">
    <citation type="submission" date="2018-02" db="EMBL/GenBank/DDBJ databases">
        <title>Genome sequence of the basidiomycete white-rot fungus Phlebia centrifuga.</title>
        <authorList>
            <person name="Granchi Z."/>
            <person name="Peng M."/>
            <person name="de Vries R.P."/>
            <person name="Hilden K."/>
            <person name="Makela M.R."/>
            <person name="Grigoriev I."/>
            <person name="Riley R."/>
        </authorList>
    </citation>
    <scope>NUCLEOTIDE SEQUENCE [LARGE SCALE GENOMIC DNA]</scope>
    <source>
        <strain evidence="3 4">FBCC195</strain>
    </source>
</reference>
<dbReference type="GO" id="GO:0000492">
    <property type="term" value="P:box C/D snoRNP assembly"/>
    <property type="evidence" value="ECO:0007669"/>
    <property type="project" value="TreeGrafter"/>
</dbReference>
<dbReference type="GO" id="GO:0006364">
    <property type="term" value="P:rRNA processing"/>
    <property type="evidence" value="ECO:0007669"/>
    <property type="project" value="TreeGrafter"/>
</dbReference>
<proteinExistence type="inferred from homology"/>
<sequence length="354" mass="38538">MHTATVRVCLSPAPGFCVKSSTLQPAVCKITAQSAQSLSKLDGPSQSALITPTPGILSLPKGIKVFVNIAWDANVPPPPEGSEETIQRAMKGEDETSFTTDGGWFVPVIVSEPRSDADKAGKPSVAFDCVYNSSLKSRTLRDPSFRAFLVELGLQRIEAQYSLLLSRQLGTPNIASKGKLLPRNVLVPLALYPSEHPLHDDTNKTKKPLVEELEPRTKLVEDISNKLKLVEEVETKSKGILRSGTVTTQKKECPKFEWVKEGDKLKITVHVPKLRSTHIPNATLDLESRRIILDAAPFYSLDVDLSLSDAQIMSVSGGASSDNSALTLKRQRDLDVDNATAEWHVGEGVLVILA</sequence>
<comment type="caution">
    <text evidence="3">The sequence shown here is derived from an EMBL/GenBank/DDBJ whole genome shotgun (WGS) entry which is preliminary data.</text>
</comment>
<feature type="domain" description="PIH1 N-terminal" evidence="2">
    <location>
        <begin position="45"/>
        <end position="185"/>
    </location>
</feature>
<dbReference type="AlphaFoldDB" id="A0A2R6NY70"/>
<dbReference type="PANTHER" id="PTHR22997:SF0">
    <property type="entry name" value="PIH1 DOMAIN-CONTAINING PROTEIN 1"/>
    <property type="match status" value="1"/>
</dbReference>
<comment type="similarity">
    <text evidence="1">Belongs to the PIH1 family.</text>
</comment>
<dbReference type="InterPro" id="IPR050734">
    <property type="entry name" value="PIH1/Kintoun_subfamily"/>
</dbReference>
<dbReference type="STRING" id="98765.A0A2R6NY70"/>
<dbReference type="PANTHER" id="PTHR22997">
    <property type="entry name" value="PIH1 DOMAIN-CONTAINING PROTEIN 1"/>
    <property type="match status" value="1"/>
</dbReference>
<gene>
    <name evidence="3" type="ORF">PHLCEN_2v6887</name>
</gene>
<name>A0A2R6NY70_9APHY</name>
<dbReference type="GO" id="GO:0097255">
    <property type="term" value="C:R2TP complex"/>
    <property type="evidence" value="ECO:0007669"/>
    <property type="project" value="TreeGrafter"/>
</dbReference>
<keyword evidence="4" id="KW-1185">Reference proteome</keyword>
<organism evidence="3 4">
    <name type="scientific">Hermanssonia centrifuga</name>
    <dbReference type="NCBI Taxonomy" id="98765"/>
    <lineage>
        <taxon>Eukaryota</taxon>
        <taxon>Fungi</taxon>
        <taxon>Dikarya</taxon>
        <taxon>Basidiomycota</taxon>
        <taxon>Agaricomycotina</taxon>
        <taxon>Agaricomycetes</taxon>
        <taxon>Polyporales</taxon>
        <taxon>Meruliaceae</taxon>
        <taxon>Hermanssonia</taxon>
    </lineage>
</organism>
<dbReference type="OrthoDB" id="5135119at2759"/>
<accession>A0A2R6NY70</accession>
<dbReference type="EMBL" id="MLYV02000681">
    <property type="protein sequence ID" value="PSR79841.1"/>
    <property type="molecule type" value="Genomic_DNA"/>
</dbReference>
<evidence type="ECO:0000313" key="4">
    <source>
        <dbReference type="Proteomes" id="UP000186601"/>
    </source>
</evidence>